<dbReference type="OrthoDB" id="1906820at2759"/>
<dbReference type="GO" id="GO:0003676">
    <property type="term" value="F:nucleic acid binding"/>
    <property type="evidence" value="ECO:0007669"/>
    <property type="project" value="InterPro"/>
</dbReference>
<dbReference type="PANTHER" id="PTHR34023">
    <property type="entry name" value="RNASE H DOMAIN-CONTAINING PROTEIN"/>
    <property type="match status" value="1"/>
</dbReference>
<dbReference type="Pfam" id="PF13456">
    <property type="entry name" value="RVT_3"/>
    <property type="match status" value="1"/>
</dbReference>
<dbReference type="PANTHER" id="PTHR34023:SF4">
    <property type="entry name" value="RNASE H TYPE-1 DOMAIN-CONTAINING PROTEIN"/>
    <property type="match status" value="1"/>
</dbReference>
<gene>
    <name evidence="2" type="ORF">G2W53_024052</name>
</gene>
<evidence type="ECO:0000259" key="1">
    <source>
        <dbReference type="Pfam" id="PF13456"/>
    </source>
</evidence>
<keyword evidence="3" id="KW-1185">Reference proteome</keyword>
<name>A0A834TCV4_9FABA</name>
<dbReference type="EMBL" id="JAAIUW010000008">
    <property type="protein sequence ID" value="KAF7818597.1"/>
    <property type="molecule type" value="Genomic_DNA"/>
</dbReference>
<feature type="domain" description="RNase H type-1" evidence="1">
    <location>
        <begin position="7"/>
        <end position="39"/>
    </location>
</feature>
<comment type="caution">
    <text evidence="2">The sequence shown here is derived from an EMBL/GenBank/DDBJ whole genome shotgun (WGS) entry which is preliminary data.</text>
</comment>
<organism evidence="2 3">
    <name type="scientific">Senna tora</name>
    <dbReference type="NCBI Taxonomy" id="362788"/>
    <lineage>
        <taxon>Eukaryota</taxon>
        <taxon>Viridiplantae</taxon>
        <taxon>Streptophyta</taxon>
        <taxon>Embryophyta</taxon>
        <taxon>Tracheophyta</taxon>
        <taxon>Spermatophyta</taxon>
        <taxon>Magnoliopsida</taxon>
        <taxon>eudicotyledons</taxon>
        <taxon>Gunneridae</taxon>
        <taxon>Pentapetalae</taxon>
        <taxon>rosids</taxon>
        <taxon>fabids</taxon>
        <taxon>Fabales</taxon>
        <taxon>Fabaceae</taxon>
        <taxon>Caesalpinioideae</taxon>
        <taxon>Cassia clade</taxon>
        <taxon>Senna</taxon>
    </lineage>
</organism>
<protein>
    <submittedName>
        <fullName evidence="2">Ribonuclease H</fullName>
    </submittedName>
</protein>
<reference evidence="2" key="1">
    <citation type="submission" date="2020-09" db="EMBL/GenBank/DDBJ databases">
        <title>Genome-Enabled Discovery of Anthraquinone Biosynthesis in Senna tora.</title>
        <authorList>
            <person name="Kang S.-H."/>
            <person name="Pandey R.P."/>
            <person name="Lee C.-M."/>
            <person name="Sim J.-S."/>
            <person name="Jeong J.-T."/>
            <person name="Choi B.-S."/>
            <person name="Jung M."/>
            <person name="Ginzburg D."/>
            <person name="Zhao K."/>
            <person name="Won S.Y."/>
            <person name="Oh T.-J."/>
            <person name="Yu Y."/>
            <person name="Kim N.-H."/>
            <person name="Lee O.R."/>
            <person name="Lee T.-H."/>
            <person name="Bashyal P."/>
            <person name="Kim T.-S."/>
            <person name="Lee W.-H."/>
            <person name="Kawkins C."/>
            <person name="Kim C.-K."/>
            <person name="Kim J.S."/>
            <person name="Ahn B.O."/>
            <person name="Rhee S.Y."/>
            <person name="Sohng J.K."/>
        </authorList>
    </citation>
    <scope>NUCLEOTIDE SEQUENCE</scope>
    <source>
        <tissue evidence="2">Leaf</tissue>
    </source>
</reference>
<dbReference type="GO" id="GO:0004523">
    <property type="term" value="F:RNA-DNA hybrid ribonuclease activity"/>
    <property type="evidence" value="ECO:0007669"/>
    <property type="project" value="InterPro"/>
</dbReference>
<evidence type="ECO:0000313" key="3">
    <source>
        <dbReference type="Proteomes" id="UP000634136"/>
    </source>
</evidence>
<dbReference type="Proteomes" id="UP000634136">
    <property type="component" value="Unassembled WGS sequence"/>
</dbReference>
<dbReference type="AlphaFoldDB" id="A0A834TCV4"/>
<accession>A0A834TCV4</accession>
<dbReference type="InterPro" id="IPR002156">
    <property type="entry name" value="RNaseH_domain"/>
</dbReference>
<evidence type="ECO:0000313" key="2">
    <source>
        <dbReference type="EMBL" id="KAF7818597.1"/>
    </source>
</evidence>
<sequence>MHTFGPLIADIRLMLAAHPNFKLSHVLREANQCADIMAKIDSHNETCHCIWEDPPREALLALLADSLAIAFVRE</sequence>
<proteinExistence type="predicted"/>